<organism evidence="2 3">
    <name type="scientific">Staphylotrichum tortipilum</name>
    <dbReference type="NCBI Taxonomy" id="2831512"/>
    <lineage>
        <taxon>Eukaryota</taxon>
        <taxon>Fungi</taxon>
        <taxon>Dikarya</taxon>
        <taxon>Ascomycota</taxon>
        <taxon>Pezizomycotina</taxon>
        <taxon>Sordariomycetes</taxon>
        <taxon>Sordariomycetidae</taxon>
        <taxon>Sordariales</taxon>
        <taxon>Chaetomiaceae</taxon>
        <taxon>Staphylotrichum</taxon>
    </lineage>
</organism>
<gene>
    <name evidence="2" type="ORF">C8A05DRAFT_18431</name>
</gene>
<protein>
    <recommendedName>
        <fullName evidence="1">Ribosomal protein L9 domain-containing protein</fullName>
    </recommendedName>
</protein>
<keyword evidence="3" id="KW-1185">Reference proteome</keyword>
<comment type="caution">
    <text evidence="2">The sequence shown here is derived from an EMBL/GenBank/DDBJ whole genome shotgun (WGS) entry which is preliminary data.</text>
</comment>
<dbReference type="AlphaFoldDB" id="A0AAN6MDR4"/>
<evidence type="ECO:0000259" key="1">
    <source>
        <dbReference type="Pfam" id="PF01281"/>
    </source>
</evidence>
<reference evidence="2" key="2">
    <citation type="submission" date="2023-05" db="EMBL/GenBank/DDBJ databases">
        <authorList>
            <consortium name="Lawrence Berkeley National Laboratory"/>
            <person name="Steindorff A."/>
            <person name="Hensen N."/>
            <person name="Bonometti L."/>
            <person name="Westerberg I."/>
            <person name="Brannstrom I.O."/>
            <person name="Guillou S."/>
            <person name="Cros-Aarteil S."/>
            <person name="Calhoun S."/>
            <person name="Haridas S."/>
            <person name="Kuo A."/>
            <person name="Mondo S."/>
            <person name="Pangilinan J."/>
            <person name="Riley R."/>
            <person name="Labutti K."/>
            <person name="Andreopoulos B."/>
            <person name="Lipzen A."/>
            <person name="Chen C."/>
            <person name="Yanf M."/>
            <person name="Daum C."/>
            <person name="Ng V."/>
            <person name="Clum A."/>
            <person name="Ohm R."/>
            <person name="Martin F."/>
            <person name="Silar P."/>
            <person name="Natvig D."/>
            <person name="Lalanne C."/>
            <person name="Gautier V."/>
            <person name="Ament-Velasquez S.L."/>
            <person name="Kruys A."/>
            <person name="Hutchinson M.I."/>
            <person name="Powell A.J."/>
            <person name="Barry K."/>
            <person name="Miller A.N."/>
            <person name="Grigoriev I.V."/>
            <person name="Debuchy R."/>
            <person name="Gladieux P."/>
            <person name="Thoren M.H."/>
            <person name="Johannesson H."/>
        </authorList>
    </citation>
    <scope>NUCLEOTIDE SEQUENCE</scope>
    <source>
        <strain evidence="2">CBS 103.79</strain>
    </source>
</reference>
<dbReference type="EMBL" id="MU855836">
    <property type="protein sequence ID" value="KAK3899077.1"/>
    <property type="molecule type" value="Genomic_DNA"/>
</dbReference>
<name>A0AAN6MDR4_9PEZI</name>
<dbReference type="Pfam" id="PF01281">
    <property type="entry name" value="Ribosomal_L9_N"/>
    <property type="match status" value="1"/>
</dbReference>
<sequence>MAAPWAGRSPTCLACLRKMAAQPFCNSNGSASAAPVVQQVRLRSHRLRPRDLGVVVRLLEDIPHYGRKDAIFRTERSRMRYQWFPSRKAEYMTALRWRELGLTRDNIGERDPVFGTAEAVVGDETPEPEVAPVLVTVTSPEKAHTILSTLVPETLTFYRKPIPLASPPPSARPISPLIASSNTDAERDQSAPLAIYGSVSAADIVGFIKGLLVEDADGSRMDLEAENIQFLGLAPGADRIKALGRWEADISPGGTGLEPVRKVVEILPSAEEAEEAEPQPAS</sequence>
<dbReference type="Proteomes" id="UP001303889">
    <property type="component" value="Unassembled WGS sequence"/>
</dbReference>
<reference evidence="2" key="1">
    <citation type="journal article" date="2023" name="Mol. Phylogenet. Evol.">
        <title>Genome-scale phylogeny and comparative genomics of the fungal order Sordariales.</title>
        <authorList>
            <person name="Hensen N."/>
            <person name="Bonometti L."/>
            <person name="Westerberg I."/>
            <person name="Brannstrom I.O."/>
            <person name="Guillou S."/>
            <person name="Cros-Aarteil S."/>
            <person name="Calhoun S."/>
            <person name="Haridas S."/>
            <person name="Kuo A."/>
            <person name="Mondo S."/>
            <person name="Pangilinan J."/>
            <person name="Riley R."/>
            <person name="LaButti K."/>
            <person name="Andreopoulos B."/>
            <person name="Lipzen A."/>
            <person name="Chen C."/>
            <person name="Yan M."/>
            <person name="Daum C."/>
            <person name="Ng V."/>
            <person name="Clum A."/>
            <person name="Steindorff A."/>
            <person name="Ohm R.A."/>
            <person name="Martin F."/>
            <person name="Silar P."/>
            <person name="Natvig D.O."/>
            <person name="Lalanne C."/>
            <person name="Gautier V."/>
            <person name="Ament-Velasquez S.L."/>
            <person name="Kruys A."/>
            <person name="Hutchinson M.I."/>
            <person name="Powell A.J."/>
            <person name="Barry K."/>
            <person name="Miller A.N."/>
            <person name="Grigoriev I.V."/>
            <person name="Debuchy R."/>
            <person name="Gladieux P."/>
            <person name="Hiltunen Thoren M."/>
            <person name="Johannesson H."/>
        </authorList>
    </citation>
    <scope>NUCLEOTIDE SEQUENCE</scope>
    <source>
        <strain evidence="2">CBS 103.79</strain>
    </source>
</reference>
<evidence type="ECO:0000313" key="2">
    <source>
        <dbReference type="EMBL" id="KAK3899077.1"/>
    </source>
</evidence>
<evidence type="ECO:0000313" key="3">
    <source>
        <dbReference type="Proteomes" id="UP001303889"/>
    </source>
</evidence>
<dbReference type="InterPro" id="IPR020070">
    <property type="entry name" value="Ribosomal_bL9_N"/>
</dbReference>
<proteinExistence type="predicted"/>
<accession>A0AAN6MDR4</accession>
<feature type="domain" description="Ribosomal protein L9" evidence="1">
    <location>
        <begin position="56"/>
        <end position="94"/>
    </location>
</feature>